<dbReference type="InterPro" id="IPR007137">
    <property type="entry name" value="DUF348"/>
</dbReference>
<dbReference type="SUPFAM" id="SSF50685">
    <property type="entry name" value="Barwin-like endoglucanases"/>
    <property type="match status" value="1"/>
</dbReference>
<gene>
    <name evidence="3" type="ORF">CHM34_10005</name>
</gene>
<dbReference type="InterPro" id="IPR011098">
    <property type="entry name" value="G5_dom"/>
</dbReference>
<proteinExistence type="predicted"/>
<dbReference type="InterPro" id="IPR051933">
    <property type="entry name" value="Resuscitation_pf_RpfB"/>
</dbReference>
<dbReference type="CDD" id="cd22786">
    <property type="entry name" value="DPBB_YuiC-like"/>
    <property type="match status" value="1"/>
</dbReference>
<dbReference type="AlphaFoldDB" id="A0A235B7D8"/>
<dbReference type="RefSeq" id="WP_094264457.1">
    <property type="nucleotide sequence ID" value="NZ_NOWF01000005.1"/>
</dbReference>
<evidence type="ECO:0000259" key="2">
    <source>
        <dbReference type="PROSITE" id="PS51109"/>
    </source>
</evidence>
<comment type="caution">
    <text evidence="3">The sequence shown here is derived from an EMBL/GenBank/DDBJ whole genome shotgun (WGS) entry which is preliminary data.</text>
</comment>
<dbReference type="EMBL" id="NOWF01000005">
    <property type="protein sequence ID" value="OYD07787.1"/>
    <property type="molecule type" value="Genomic_DNA"/>
</dbReference>
<dbReference type="Gene3D" id="2.40.40.10">
    <property type="entry name" value="RlpA-like domain"/>
    <property type="match status" value="1"/>
</dbReference>
<dbReference type="OrthoDB" id="9798935at2"/>
<name>A0A235B7D8_9BACL</name>
<dbReference type="InterPro" id="IPR010611">
    <property type="entry name" value="3D_dom"/>
</dbReference>
<protein>
    <recommendedName>
        <fullName evidence="2">G5 domain-containing protein</fullName>
    </recommendedName>
</protein>
<dbReference type="GO" id="GO:0004553">
    <property type="term" value="F:hydrolase activity, hydrolyzing O-glycosyl compounds"/>
    <property type="evidence" value="ECO:0007669"/>
    <property type="project" value="InterPro"/>
</dbReference>
<dbReference type="PANTHER" id="PTHR39160:SF4">
    <property type="entry name" value="RESUSCITATION-PROMOTING FACTOR RPFB"/>
    <property type="match status" value="1"/>
</dbReference>
<dbReference type="PROSITE" id="PS51109">
    <property type="entry name" value="G5"/>
    <property type="match status" value="1"/>
</dbReference>
<feature type="domain" description="G5" evidence="2">
    <location>
        <begin position="145"/>
        <end position="224"/>
    </location>
</feature>
<evidence type="ECO:0000313" key="3">
    <source>
        <dbReference type="EMBL" id="OYD07787.1"/>
    </source>
</evidence>
<dbReference type="PANTHER" id="PTHR39160">
    <property type="entry name" value="CELL WALL-BINDING PROTEIN YOCH"/>
    <property type="match status" value="1"/>
</dbReference>
<dbReference type="GO" id="GO:0019867">
    <property type="term" value="C:outer membrane"/>
    <property type="evidence" value="ECO:0007669"/>
    <property type="project" value="InterPro"/>
</dbReference>
<keyword evidence="4" id="KW-1185">Reference proteome</keyword>
<evidence type="ECO:0000256" key="1">
    <source>
        <dbReference type="ARBA" id="ARBA00022729"/>
    </source>
</evidence>
<accession>A0A235B7D8</accession>
<dbReference type="Pfam" id="PF03990">
    <property type="entry name" value="DUF348"/>
    <property type="match status" value="1"/>
</dbReference>
<dbReference type="Proteomes" id="UP000215459">
    <property type="component" value="Unassembled WGS sequence"/>
</dbReference>
<keyword evidence="1" id="KW-0732">Signal</keyword>
<reference evidence="3 4" key="1">
    <citation type="submission" date="2017-07" db="EMBL/GenBank/DDBJ databases">
        <title>The genome sequence of Paludifilum halophilum highlights mechanisms for microbial adaptation to high salt environemnts.</title>
        <authorList>
            <person name="Belbahri L."/>
        </authorList>
    </citation>
    <scope>NUCLEOTIDE SEQUENCE [LARGE SCALE GENOMIC DNA]</scope>
    <source>
        <strain evidence="3 4">DSM 102817</strain>
    </source>
</reference>
<dbReference type="Gene3D" id="2.20.230.10">
    <property type="entry name" value="Resuscitation-promoting factor rpfb"/>
    <property type="match status" value="1"/>
</dbReference>
<dbReference type="Pfam" id="PF07501">
    <property type="entry name" value="G5"/>
    <property type="match status" value="1"/>
</dbReference>
<dbReference type="SMART" id="SM01208">
    <property type="entry name" value="G5"/>
    <property type="match status" value="1"/>
</dbReference>
<sequence>MKKTLIIVLGVATILLLSGTVVGYAMMKKEVTITFSDKDKTITTDVLNGTLSEALAEEGYDPKKLKKQYKSSVKWDQPFQKDTKVHLTCNCSVSLKVGGEKPKKLKTTETTVGDFLKAEKIEVGKNDQLNAALDQKITNGLAIIIDKIEKRVDKKVEQIDYKTKKKEDPDLPKGEKKVTQEGKKGKEIYQVTALYKNGKSMVTDKKLIDKVDPVTKIVTVGSGEVEEEPEEKKDTEVASGGSRIAGLKYKKSMEGEATGYTATGNKTATGTTPSRGTIAVDPNVIPLGTRLYIPGYGEGVAEDTGGAVNGNTIDLFFESREEAVQWGRRNVTIYILE</sequence>
<dbReference type="GO" id="GO:0009254">
    <property type="term" value="P:peptidoglycan turnover"/>
    <property type="evidence" value="ECO:0007669"/>
    <property type="project" value="InterPro"/>
</dbReference>
<organism evidence="3 4">
    <name type="scientific">Paludifilum halophilum</name>
    <dbReference type="NCBI Taxonomy" id="1642702"/>
    <lineage>
        <taxon>Bacteria</taxon>
        <taxon>Bacillati</taxon>
        <taxon>Bacillota</taxon>
        <taxon>Bacilli</taxon>
        <taxon>Bacillales</taxon>
        <taxon>Thermoactinomycetaceae</taxon>
        <taxon>Paludifilum</taxon>
    </lineage>
</organism>
<dbReference type="Pfam" id="PF06725">
    <property type="entry name" value="3D"/>
    <property type="match status" value="1"/>
</dbReference>
<dbReference type="InterPro" id="IPR036908">
    <property type="entry name" value="RlpA-like_sf"/>
</dbReference>
<evidence type="ECO:0000313" key="4">
    <source>
        <dbReference type="Proteomes" id="UP000215459"/>
    </source>
</evidence>